<evidence type="ECO:0000313" key="6">
    <source>
        <dbReference type="EMBL" id="ANB73611.1"/>
    </source>
</evidence>
<dbReference type="Pfam" id="PF20172">
    <property type="entry name" value="DUF6538"/>
    <property type="match status" value="1"/>
</dbReference>
<evidence type="ECO:0000256" key="4">
    <source>
        <dbReference type="SAM" id="MobiDB-lite"/>
    </source>
</evidence>
<keyword evidence="7" id="KW-1185">Reference proteome</keyword>
<dbReference type="Gene3D" id="1.10.150.130">
    <property type="match status" value="1"/>
</dbReference>
<dbReference type="EMBL" id="CP014578">
    <property type="protein sequence ID" value="ANB73611.1"/>
    <property type="molecule type" value="Genomic_DNA"/>
</dbReference>
<dbReference type="GO" id="GO:0015074">
    <property type="term" value="P:DNA integration"/>
    <property type="evidence" value="ECO:0007669"/>
    <property type="project" value="UniProtKB-KW"/>
</dbReference>
<name>A0A160FM75_9BURK</name>
<evidence type="ECO:0000256" key="3">
    <source>
        <dbReference type="PROSITE-ProRule" id="PRU01248"/>
    </source>
</evidence>
<dbReference type="InterPro" id="IPR044068">
    <property type="entry name" value="CB"/>
</dbReference>
<dbReference type="InterPro" id="IPR046668">
    <property type="entry name" value="DUF6538"/>
</dbReference>
<evidence type="ECO:0000259" key="5">
    <source>
        <dbReference type="PROSITE" id="PS51900"/>
    </source>
</evidence>
<reference evidence="6 7" key="1">
    <citation type="journal article" date="2016" name="Gene">
        <title>PacBio SMRT assembly of a complex multi-replicon genome reveals chlorocatechol degradative operon in a region of genome plasticity.</title>
        <authorList>
            <person name="Ricker N."/>
            <person name="Shen S.Y."/>
            <person name="Goordial J."/>
            <person name="Jin S."/>
            <person name="Fulthorpe R.R."/>
        </authorList>
    </citation>
    <scope>NUCLEOTIDE SEQUENCE [LARGE SCALE GENOMIC DNA]</scope>
    <source>
        <strain evidence="6 7">OLGA172</strain>
    </source>
</reference>
<dbReference type="InterPro" id="IPR011010">
    <property type="entry name" value="DNA_brk_join_enz"/>
</dbReference>
<dbReference type="GO" id="GO:0003677">
    <property type="term" value="F:DNA binding"/>
    <property type="evidence" value="ECO:0007669"/>
    <property type="project" value="UniProtKB-UniRule"/>
</dbReference>
<organism evidence="6 7">
    <name type="scientific">Paraburkholderia phytofirmans OLGA172</name>
    <dbReference type="NCBI Taxonomy" id="1417228"/>
    <lineage>
        <taxon>Bacteria</taxon>
        <taxon>Pseudomonadati</taxon>
        <taxon>Pseudomonadota</taxon>
        <taxon>Betaproteobacteria</taxon>
        <taxon>Burkholderiales</taxon>
        <taxon>Burkholderiaceae</taxon>
        <taxon>Paraburkholderia</taxon>
    </lineage>
</organism>
<dbReference type="InterPro" id="IPR010998">
    <property type="entry name" value="Integrase_recombinase_N"/>
</dbReference>
<dbReference type="AlphaFoldDB" id="A0A160FM75"/>
<dbReference type="PROSITE" id="PS51900">
    <property type="entry name" value="CB"/>
    <property type="match status" value="1"/>
</dbReference>
<feature type="domain" description="Core-binding (CB)" evidence="5">
    <location>
        <begin position="209"/>
        <end position="301"/>
    </location>
</feature>
<dbReference type="KEGG" id="buz:AYM40_15540"/>
<protein>
    <recommendedName>
        <fullName evidence="5">Core-binding (CB) domain-containing protein</fullName>
    </recommendedName>
</protein>
<proteinExistence type="predicted"/>
<accession>A0A160FM75</accession>
<keyword evidence="1" id="KW-0229">DNA integration</keyword>
<dbReference type="STRING" id="1804984.AYM40_15540"/>
<gene>
    <name evidence="6" type="ORF">AYM40_15540</name>
</gene>
<dbReference type="SUPFAM" id="SSF56349">
    <property type="entry name" value="DNA breaking-rejoining enzymes"/>
    <property type="match status" value="1"/>
</dbReference>
<feature type="region of interest" description="Disordered" evidence="4">
    <location>
        <begin position="300"/>
        <end position="325"/>
    </location>
</feature>
<sequence length="581" mass="64976">MQENDVSVRIIPHPSGRSKNWYVRITVPVAIQSLIGKKEVRRTTGTADRTRARAEAARIEAELRAQWQPLLDDARYANTDAHDTILSPALIQQICGAWLASWEFTDRFERTEWGLDDEELAAVEEFCRYSDAAMRSVLAQGKAGKSWPDVVETVTEFAGDMGYLVHPTDPLFPDLVRSFAKAEKTAQEIIALRNRGDDLAFPVTEPRGSVLSEMVAAYEEHRAGAVTPKTISKNVSIWRRFVAFSGDVALDSITHADIYNFLSARLKDPDDGWSQGYVDGHAKRALRDMFALARTQGRMSAPNPVNGVETTPTLSRKEQEARKRPRYPFSAQQLTELFASEWYDPGATVWTGKMRGDLAARYWGPLIATCHGSRVREVVQLVSHDFKVVHGVLLMTIQTSLLDDGESELEALPERSLKNASTYRTVPVHPTLCALGFREFIDSFQEAHAPTTPLFASAVPLAGGRAPVWGRPYEQALLRHVRDRLGFGNGFGNHSFRHQVEDRIRAAQVNNGVWPAGLAEFYTGRKLPRKADQQIFREQSSAIDYGEGFKPQHLLGYVGQITFDDVVLPVPYSQWLARAGK</sequence>
<dbReference type="Proteomes" id="UP000076852">
    <property type="component" value="Chromosome 1"/>
</dbReference>
<evidence type="ECO:0000313" key="7">
    <source>
        <dbReference type="Proteomes" id="UP000076852"/>
    </source>
</evidence>
<keyword evidence="2 3" id="KW-0238">DNA-binding</keyword>
<evidence type="ECO:0000256" key="1">
    <source>
        <dbReference type="ARBA" id="ARBA00022908"/>
    </source>
</evidence>
<evidence type="ECO:0000256" key="2">
    <source>
        <dbReference type="ARBA" id="ARBA00023125"/>
    </source>
</evidence>